<gene>
    <name evidence="1" type="ORF">OPT61_g1986</name>
</gene>
<organism evidence="1 2">
    <name type="scientific">Boeremia exigua</name>
    <dbReference type="NCBI Taxonomy" id="749465"/>
    <lineage>
        <taxon>Eukaryota</taxon>
        <taxon>Fungi</taxon>
        <taxon>Dikarya</taxon>
        <taxon>Ascomycota</taxon>
        <taxon>Pezizomycotina</taxon>
        <taxon>Dothideomycetes</taxon>
        <taxon>Pleosporomycetidae</taxon>
        <taxon>Pleosporales</taxon>
        <taxon>Pleosporineae</taxon>
        <taxon>Didymellaceae</taxon>
        <taxon>Boeremia</taxon>
    </lineage>
</organism>
<evidence type="ECO:0000313" key="1">
    <source>
        <dbReference type="EMBL" id="KAJ8116615.1"/>
    </source>
</evidence>
<dbReference type="Proteomes" id="UP001153331">
    <property type="component" value="Unassembled WGS sequence"/>
</dbReference>
<reference evidence="1" key="1">
    <citation type="submission" date="2022-11" db="EMBL/GenBank/DDBJ databases">
        <title>Genome Sequence of Boeremia exigua.</title>
        <authorList>
            <person name="Buettner E."/>
        </authorList>
    </citation>
    <scope>NUCLEOTIDE SEQUENCE</scope>
    <source>
        <strain evidence="1">CU02</strain>
    </source>
</reference>
<dbReference type="EMBL" id="JAPHNI010000086">
    <property type="protein sequence ID" value="KAJ8116615.1"/>
    <property type="molecule type" value="Genomic_DNA"/>
</dbReference>
<keyword evidence="2" id="KW-1185">Reference proteome</keyword>
<evidence type="ECO:0000313" key="2">
    <source>
        <dbReference type="Proteomes" id="UP001153331"/>
    </source>
</evidence>
<proteinExistence type="predicted"/>
<sequence>MDLDSPRQSDSDPEVLPDAPELESDVPRVLHRLLRQTRNGDRRFRPFNIDVDLGLIRDWHRECRESHGSCCNDRYTGALSQHVSELHLVDLDRGCLVTRPSTTPFVALSYVWGDVAILKTTRQNLRFLQTEGILYSGVEKDILPVIPATIRDAMYLAKSLGQRYLWVDCLCVIQDAESAEMNRVLQAMAHIYASAEFTIVAADGHNANHGIKGIGGPSQRRSLQDFTSTAQWTSGYPTNTRWARRGWTFQESLFSRRLLVFNVTVSWLCGKDVRHECFADPAAAKNDALFPDERPHSGAPMGLMSLLLSVPCLGRWGLLVQDYSRRLLTFEDDTVRAFAGATNIMGSRFPGGMLHGLPVFYFDIALLWRPDAQVSRRFGQPTWSWTGWKGIIQCQDRWHPHFAGLYCDTGEPTDWLAMAPLRSVAAYRCMLSHDTADSETVKFNEFYEYQALRDDVSLALPPGWTQHHHSEGHFYTKDDICEGESPYGFPLPKADPSNTGSATLISPVLLCTAPIAVATLGIVFSPTPNSHILQTRVYNEHARASLIFSGSVNSLSDVVAGAECQLVAISEAEVKHPNWMARWYWSQCGRNVKDAWNVYNALSPHFYNVLWIQWEEGIAYRKALGMMSKQRFDALRPNMHSFRLG</sequence>
<protein>
    <submittedName>
        <fullName evidence="1">Uncharacterized protein</fullName>
    </submittedName>
</protein>
<comment type="caution">
    <text evidence="1">The sequence shown here is derived from an EMBL/GenBank/DDBJ whole genome shotgun (WGS) entry which is preliminary data.</text>
</comment>
<name>A0ACC2IN36_9PLEO</name>
<accession>A0ACC2IN36</accession>